<feature type="domain" description="Major facilitator superfamily (MFS) profile" evidence="7">
    <location>
        <begin position="157"/>
        <end position="615"/>
    </location>
</feature>
<dbReference type="SUPFAM" id="SSF103473">
    <property type="entry name" value="MFS general substrate transporter"/>
    <property type="match status" value="1"/>
</dbReference>
<evidence type="ECO:0000256" key="6">
    <source>
        <dbReference type="SAM" id="Phobius"/>
    </source>
</evidence>
<feature type="compositionally biased region" description="Low complexity" evidence="5">
    <location>
        <begin position="95"/>
        <end position="109"/>
    </location>
</feature>
<feature type="transmembrane region" description="Helical" evidence="6">
    <location>
        <begin position="498"/>
        <end position="516"/>
    </location>
</feature>
<feature type="transmembrane region" description="Helical" evidence="6">
    <location>
        <begin position="436"/>
        <end position="454"/>
    </location>
</feature>
<dbReference type="Gene3D" id="1.20.1250.20">
    <property type="entry name" value="MFS general substrate transporter like domains"/>
    <property type="match status" value="1"/>
</dbReference>
<evidence type="ECO:0000259" key="7">
    <source>
        <dbReference type="PROSITE" id="PS50850"/>
    </source>
</evidence>
<comment type="caution">
    <text evidence="8">The sequence shown here is derived from an EMBL/GenBank/DDBJ whole genome shotgun (WGS) entry which is preliminary data.</text>
</comment>
<feature type="transmembrane region" description="Helical" evidence="6">
    <location>
        <begin position="222"/>
        <end position="240"/>
    </location>
</feature>
<dbReference type="Pfam" id="PF07690">
    <property type="entry name" value="MFS_1"/>
    <property type="match status" value="1"/>
</dbReference>
<evidence type="ECO:0000313" key="9">
    <source>
        <dbReference type="Proteomes" id="UP001451303"/>
    </source>
</evidence>
<evidence type="ECO:0000313" key="8">
    <source>
        <dbReference type="EMBL" id="KAL0474846.1"/>
    </source>
</evidence>
<dbReference type="Gene3D" id="1.20.1720.10">
    <property type="entry name" value="Multidrug resistance protein D"/>
    <property type="match status" value="1"/>
</dbReference>
<organism evidence="8 9">
    <name type="scientific">Neurospora intermedia</name>
    <dbReference type="NCBI Taxonomy" id="5142"/>
    <lineage>
        <taxon>Eukaryota</taxon>
        <taxon>Fungi</taxon>
        <taxon>Dikarya</taxon>
        <taxon>Ascomycota</taxon>
        <taxon>Pezizomycotina</taxon>
        <taxon>Sordariomycetes</taxon>
        <taxon>Sordariomycetidae</taxon>
        <taxon>Sordariales</taxon>
        <taxon>Sordariaceae</taxon>
        <taxon>Neurospora</taxon>
    </lineage>
</organism>
<evidence type="ECO:0000256" key="5">
    <source>
        <dbReference type="SAM" id="MobiDB-lite"/>
    </source>
</evidence>
<keyword evidence="9" id="KW-1185">Reference proteome</keyword>
<keyword evidence="3 6" id="KW-1133">Transmembrane helix</keyword>
<name>A0ABR3DSL1_NEUIN</name>
<dbReference type="PANTHER" id="PTHR23502:SF26">
    <property type="entry name" value="MAJOR FACILITATOR SUPERFAMILY (MFS) PROFILE DOMAIN-CONTAINING PROTEIN"/>
    <property type="match status" value="1"/>
</dbReference>
<feature type="transmembrane region" description="Helical" evidence="6">
    <location>
        <begin position="155"/>
        <end position="176"/>
    </location>
</feature>
<evidence type="ECO:0000256" key="4">
    <source>
        <dbReference type="ARBA" id="ARBA00023136"/>
    </source>
</evidence>
<dbReference type="InterPro" id="IPR036259">
    <property type="entry name" value="MFS_trans_sf"/>
</dbReference>
<accession>A0ABR3DSL1</accession>
<feature type="transmembrane region" description="Helical" evidence="6">
    <location>
        <begin position="528"/>
        <end position="548"/>
    </location>
</feature>
<dbReference type="Proteomes" id="UP001451303">
    <property type="component" value="Unassembled WGS sequence"/>
</dbReference>
<keyword evidence="2 6" id="KW-0812">Transmembrane</keyword>
<feature type="transmembrane region" description="Helical" evidence="6">
    <location>
        <begin position="309"/>
        <end position="331"/>
    </location>
</feature>
<protein>
    <submittedName>
        <fullName evidence="8">Major facilitator superfamily domain-containing protein</fullName>
    </submittedName>
</protein>
<dbReference type="InterPro" id="IPR020846">
    <property type="entry name" value="MFS_dom"/>
</dbReference>
<dbReference type="PANTHER" id="PTHR23502">
    <property type="entry name" value="MAJOR FACILITATOR SUPERFAMILY"/>
    <property type="match status" value="1"/>
</dbReference>
<feature type="transmembrane region" description="Helical" evidence="6">
    <location>
        <begin position="281"/>
        <end position="303"/>
    </location>
</feature>
<evidence type="ECO:0000256" key="1">
    <source>
        <dbReference type="ARBA" id="ARBA00004141"/>
    </source>
</evidence>
<feature type="transmembrane region" description="Helical" evidence="6">
    <location>
        <begin position="188"/>
        <end position="210"/>
    </location>
</feature>
<feature type="compositionally biased region" description="Low complexity" evidence="5">
    <location>
        <begin position="118"/>
        <end position="132"/>
    </location>
</feature>
<feature type="compositionally biased region" description="Basic and acidic residues" evidence="5">
    <location>
        <begin position="1"/>
        <end position="11"/>
    </location>
</feature>
<gene>
    <name evidence="8" type="ORF">QR685DRAFT_540283</name>
</gene>
<feature type="transmembrane region" description="Helical" evidence="6">
    <location>
        <begin position="399"/>
        <end position="416"/>
    </location>
</feature>
<dbReference type="PROSITE" id="PS50850">
    <property type="entry name" value="MFS"/>
    <property type="match status" value="1"/>
</dbReference>
<proteinExistence type="predicted"/>
<feature type="compositionally biased region" description="Pro residues" evidence="5">
    <location>
        <begin position="49"/>
        <end position="58"/>
    </location>
</feature>
<feature type="region of interest" description="Disordered" evidence="5">
    <location>
        <begin position="1"/>
        <end position="143"/>
    </location>
</feature>
<sequence length="646" mass="70485">MALSVGDKRPAVVDAQRLSTSWENRGTLHTLGDENNSNNTNQPETTVPNPTPDPPSIEPPSATKTDQSHFWHLKSPQPPTSPFSNRPKHERTESTESTASESTQSSSSTEVDEKFESQGKSVKSSATSSVTQVEGINDSGLPEPPYHVFTKKEKWLVTGIIAVAGLFSPLSSNIYFPALGAIANSIHIDIALVSLTVTIYMAVQAFAPSFWGPLSDTCGRRVTFIGTFLVFLLANIALAFSKNLAMLMVFRAIQAFGSAATISVGGGVLGDITTAKERGGYMAGFSAVRMFGLSMGPVIGGIITEYLGFHAIFWFLFVLGSITLGAILLFLPETLRRVAGNGTVPLKGIHRPFFDRQLRQRYWVERDATREEDDITAPPPKLTFSTLFASFRFMAEKDVIVTLFFGAIVYTVWSMVTSSTTALFQPRFGLGDLQTGLIFIPNGIGCICGSLLSGKIMNRDYKIVETDYRASHHLSSSVEINRKKLADFPISRARLRSSLYFVIPFIICVAGYGFAITSPHLGTEKKAMALPLVLQFFIAFTQMGLFNLNSTLMVDLYPGASASASAVNNLVRCLIGAVGVALVQFIIDAIGAGLTFLLLAIVTAAFTPLLWLEWRFGERWRRERVERLEREKAEKRAAEGGEAGQA</sequence>
<feature type="transmembrane region" description="Helical" evidence="6">
    <location>
        <begin position="569"/>
        <end position="587"/>
    </location>
</feature>
<reference evidence="8 9" key="1">
    <citation type="submission" date="2023-09" db="EMBL/GenBank/DDBJ databases">
        <title>Multi-omics analysis of a traditional fermented food reveals byproduct-associated fungal strains for waste-to-food upcycling.</title>
        <authorList>
            <consortium name="Lawrence Berkeley National Laboratory"/>
            <person name="Rekdal V.M."/>
            <person name="Villalobos-Escobedo J.M."/>
            <person name="Rodriguez-Valeron N."/>
            <person name="Garcia M.O."/>
            <person name="Vasquez D.P."/>
            <person name="Damayanti I."/>
            <person name="Sorensen P.M."/>
            <person name="Baidoo E.E."/>
            <person name="De Carvalho A.C."/>
            <person name="Riley R."/>
            <person name="Lipzen A."/>
            <person name="He G."/>
            <person name="Yan M."/>
            <person name="Haridas S."/>
            <person name="Daum C."/>
            <person name="Yoshinaga Y."/>
            <person name="Ng V."/>
            <person name="Grigoriev I.V."/>
            <person name="Munk R."/>
            <person name="Nuraida L."/>
            <person name="Wijaya C.H."/>
            <person name="Morales P.-C."/>
            <person name="Keasling J.D."/>
        </authorList>
    </citation>
    <scope>NUCLEOTIDE SEQUENCE [LARGE SCALE GENOMIC DNA]</scope>
    <source>
        <strain evidence="8 9">FGSC 2613</strain>
    </source>
</reference>
<keyword evidence="4 6" id="KW-0472">Membrane</keyword>
<feature type="compositionally biased region" description="Polar residues" evidence="5">
    <location>
        <begin position="33"/>
        <end position="47"/>
    </location>
</feature>
<evidence type="ECO:0000256" key="2">
    <source>
        <dbReference type="ARBA" id="ARBA00022692"/>
    </source>
</evidence>
<evidence type="ECO:0000256" key="3">
    <source>
        <dbReference type="ARBA" id="ARBA00022989"/>
    </source>
</evidence>
<dbReference type="EMBL" id="JAVLET010000001">
    <property type="protein sequence ID" value="KAL0474846.1"/>
    <property type="molecule type" value="Genomic_DNA"/>
</dbReference>
<dbReference type="InterPro" id="IPR011701">
    <property type="entry name" value="MFS"/>
</dbReference>
<feature type="transmembrane region" description="Helical" evidence="6">
    <location>
        <begin position="593"/>
        <end position="612"/>
    </location>
</feature>
<comment type="subcellular location">
    <subcellularLocation>
        <location evidence="1">Membrane</location>
        <topology evidence="1">Multi-pass membrane protein</topology>
    </subcellularLocation>
</comment>